<dbReference type="Gramene" id="EOY24141">
    <property type="protein sequence ID" value="EOY24141"/>
    <property type="gene ID" value="TCM_015819"/>
</dbReference>
<dbReference type="Proteomes" id="UP000026915">
    <property type="component" value="Chromosome 3"/>
</dbReference>
<organism evidence="1 2">
    <name type="scientific">Theobroma cacao</name>
    <name type="common">Cacao</name>
    <name type="synonym">Cocoa</name>
    <dbReference type="NCBI Taxonomy" id="3641"/>
    <lineage>
        <taxon>Eukaryota</taxon>
        <taxon>Viridiplantae</taxon>
        <taxon>Streptophyta</taxon>
        <taxon>Embryophyta</taxon>
        <taxon>Tracheophyta</taxon>
        <taxon>Spermatophyta</taxon>
        <taxon>Magnoliopsida</taxon>
        <taxon>eudicotyledons</taxon>
        <taxon>Gunneridae</taxon>
        <taxon>Pentapetalae</taxon>
        <taxon>rosids</taxon>
        <taxon>malvids</taxon>
        <taxon>Malvales</taxon>
        <taxon>Malvaceae</taxon>
        <taxon>Byttnerioideae</taxon>
        <taxon>Theobroma</taxon>
    </lineage>
</organism>
<dbReference type="InParanoid" id="A0A061G3K8"/>
<evidence type="ECO:0000313" key="1">
    <source>
        <dbReference type="EMBL" id="EOY24141.1"/>
    </source>
</evidence>
<gene>
    <name evidence="1" type="ORF">TCM_015819</name>
</gene>
<proteinExistence type="predicted"/>
<keyword evidence="2" id="KW-1185">Reference proteome</keyword>
<protein>
    <submittedName>
        <fullName evidence="1">Uncharacterized protein</fullName>
    </submittedName>
</protein>
<dbReference type="HOGENOM" id="CLU_2799117_0_0_1"/>
<sequence>MLCKGQTKAHMSFVSTYGWIWSPTLPKPMSRNELGFVVICDDSLMQPMIATHCLRARTKRVEPLYKGM</sequence>
<accession>A0A061G3K8</accession>
<evidence type="ECO:0000313" key="2">
    <source>
        <dbReference type="Proteomes" id="UP000026915"/>
    </source>
</evidence>
<dbReference type="EMBL" id="CM001881">
    <property type="protein sequence ID" value="EOY24141.1"/>
    <property type="molecule type" value="Genomic_DNA"/>
</dbReference>
<dbReference type="AlphaFoldDB" id="A0A061G3K8"/>
<name>A0A061G3K8_THECC</name>
<reference evidence="1 2" key="1">
    <citation type="journal article" date="2013" name="Genome Biol.">
        <title>The genome sequence of the most widely cultivated cacao type and its use to identify candidate genes regulating pod color.</title>
        <authorList>
            <person name="Motamayor J.C."/>
            <person name="Mockaitis K."/>
            <person name="Schmutz J."/>
            <person name="Haiminen N."/>
            <person name="Iii D.L."/>
            <person name="Cornejo O."/>
            <person name="Findley S.D."/>
            <person name="Zheng P."/>
            <person name="Utro F."/>
            <person name="Royaert S."/>
            <person name="Saski C."/>
            <person name="Jenkins J."/>
            <person name="Podicheti R."/>
            <person name="Zhao M."/>
            <person name="Scheffler B.E."/>
            <person name="Stack J.C."/>
            <person name="Feltus F.A."/>
            <person name="Mustiga G.M."/>
            <person name="Amores F."/>
            <person name="Phillips W."/>
            <person name="Marelli J.P."/>
            <person name="May G.D."/>
            <person name="Shapiro H."/>
            <person name="Ma J."/>
            <person name="Bustamante C.D."/>
            <person name="Schnell R.J."/>
            <person name="Main D."/>
            <person name="Gilbert D."/>
            <person name="Parida L."/>
            <person name="Kuhn D.N."/>
        </authorList>
    </citation>
    <scope>NUCLEOTIDE SEQUENCE [LARGE SCALE GENOMIC DNA]</scope>
    <source>
        <strain evidence="2">cv. Matina 1-6</strain>
    </source>
</reference>